<reference evidence="2 3" key="1">
    <citation type="submission" date="2019-02" db="EMBL/GenBank/DDBJ databases">
        <title>Deep-cultivation of Planctomycetes and their phenomic and genomic characterization uncovers novel biology.</title>
        <authorList>
            <person name="Wiegand S."/>
            <person name="Jogler M."/>
            <person name="Boedeker C."/>
            <person name="Pinto D."/>
            <person name="Vollmers J."/>
            <person name="Rivas-Marin E."/>
            <person name="Kohn T."/>
            <person name="Peeters S.H."/>
            <person name="Heuer A."/>
            <person name="Rast P."/>
            <person name="Oberbeckmann S."/>
            <person name="Bunk B."/>
            <person name="Jeske O."/>
            <person name="Meyerdierks A."/>
            <person name="Storesund J.E."/>
            <person name="Kallscheuer N."/>
            <person name="Luecker S."/>
            <person name="Lage O.M."/>
            <person name="Pohl T."/>
            <person name="Merkel B.J."/>
            <person name="Hornburger P."/>
            <person name="Mueller R.-W."/>
            <person name="Bruemmer F."/>
            <person name="Labrenz M."/>
            <person name="Spormann A.M."/>
            <person name="Op Den Camp H."/>
            <person name="Overmann J."/>
            <person name="Amann R."/>
            <person name="Jetten M.S.M."/>
            <person name="Mascher T."/>
            <person name="Medema M.H."/>
            <person name="Devos D.P."/>
            <person name="Kaster A.-K."/>
            <person name="Ovreas L."/>
            <person name="Rohde M."/>
            <person name="Galperin M.Y."/>
            <person name="Jogler C."/>
        </authorList>
    </citation>
    <scope>NUCLEOTIDE SEQUENCE [LARGE SCALE GENOMIC DNA]</scope>
    <source>
        <strain evidence="2 3">Pla52n</strain>
    </source>
</reference>
<accession>A0A5C6B3M3</accession>
<evidence type="ECO:0000313" key="3">
    <source>
        <dbReference type="Proteomes" id="UP000320176"/>
    </source>
</evidence>
<keyword evidence="3" id="KW-1185">Reference proteome</keyword>
<dbReference type="AlphaFoldDB" id="A0A5C6B3M3"/>
<evidence type="ECO:0000313" key="2">
    <source>
        <dbReference type="EMBL" id="TWU06357.1"/>
    </source>
</evidence>
<feature type="chain" id="PRO_5022866436" description="3-keto-disaccharide hydrolase domain-containing protein" evidence="1">
    <location>
        <begin position="21"/>
        <end position="199"/>
    </location>
</feature>
<evidence type="ECO:0008006" key="4">
    <source>
        <dbReference type="Google" id="ProtNLM"/>
    </source>
</evidence>
<dbReference type="OrthoDB" id="273860at2"/>
<sequence length="199" mass="22429" precursor="true">MTKLLLILTLCLMTIPTAPAEELRDDFSDPKMKGRAALRGDWKFENNSASCVADPELYKKYDNHGPILRWPVEMTDGTVEFEFQCSDVERLVLTFNKEGHVLRMGFNAPGKSSIFGWIGQSSKENKPKTIVKEGVPSMQDLNGRLWSVCKIAIKGDEADVMIGNYKTKIKHPSIAREKGEFTISFASGKFAVRDFRVTY</sequence>
<protein>
    <recommendedName>
        <fullName evidence="4">3-keto-disaccharide hydrolase domain-containing protein</fullName>
    </recommendedName>
</protein>
<gene>
    <name evidence="2" type="ORF">Pla52n_20780</name>
</gene>
<keyword evidence="1" id="KW-0732">Signal</keyword>
<proteinExistence type="predicted"/>
<dbReference type="Proteomes" id="UP000320176">
    <property type="component" value="Unassembled WGS sequence"/>
</dbReference>
<organism evidence="2 3">
    <name type="scientific">Stieleria varia</name>
    <dbReference type="NCBI Taxonomy" id="2528005"/>
    <lineage>
        <taxon>Bacteria</taxon>
        <taxon>Pseudomonadati</taxon>
        <taxon>Planctomycetota</taxon>
        <taxon>Planctomycetia</taxon>
        <taxon>Pirellulales</taxon>
        <taxon>Pirellulaceae</taxon>
        <taxon>Stieleria</taxon>
    </lineage>
</organism>
<evidence type="ECO:0000256" key="1">
    <source>
        <dbReference type="SAM" id="SignalP"/>
    </source>
</evidence>
<dbReference type="RefSeq" id="WP_146519446.1">
    <property type="nucleotide sequence ID" value="NZ_CP151726.1"/>
</dbReference>
<dbReference type="EMBL" id="SJPN01000002">
    <property type="protein sequence ID" value="TWU06357.1"/>
    <property type="molecule type" value="Genomic_DNA"/>
</dbReference>
<name>A0A5C6B3M3_9BACT</name>
<comment type="caution">
    <text evidence="2">The sequence shown here is derived from an EMBL/GenBank/DDBJ whole genome shotgun (WGS) entry which is preliminary data.</text>
</comment>
<feature type="signal peptide" evidence="1">
    <location>
        <begin position="1"/>
        <end position="20"/>
    </location>
</feature>